<evidence type="ECO:0000256" key="9">
    <source>
        <dbReference type="ARBA" id="ARBA00022989"/>
    </source>
</evidence>
<evidence type="ECO:0000256" key="7">
    <source>
        <dbReference type="ARBA" id="ARBA00022475"/>
    </source>
</evidence>
<name>A0AA96LEE2_9BACL</name>
<keyword evidence="6" id="KW-0050">Antiport</keyword>
<comment type="subcellular location">
    <subcellularLocation>
        <location evidence="2">Cell membrane</location>
        <topology evidence="2">Multi-pass membrane protein</topology>
    </subcellularLocation>
</comment>
<dbReference type="NCBIfam" id="TIGR00797">
    <property type="entry name" value="matE"/>
    <property type="match status" value="1"/>
</dbReference>
<dbReference type="CDD" id="cd13137">
    <property type="entry name" value="MATE_NorM_like"/>
    <property type="match status" value="1"/>
</dbReference>
<evidence type="ECO:0000256" key="10">
    <source>
        <dbReference type="ARBA" id="ARBA00023065"/>
    </source>
</evidence>
<dbReference type="InterPro" id="IPR050222">
    <property type="entry name" value="MATE_MdtK"/>
</dbReference>
<feature type="transmembrane region" description="Helical" evidence="13">
    <location>
        <begin position="314"/>
        <end position="335"/>
    </location>
</feature>
<keyword evidence="11 13" id="KW-0472">Membrane</keyword>
<keyword evidence="10" id="KW-0406">Ion transport</keyword>
<feature type="transmembrane region" description="Helical" evidence="13">
    <location>
        <begin position="51"/>
        <end position="70"/>
    </location>
</feature>
<organism evidence="14 15">
    <name type="scientific">Paenibacillus aurantius</name>
    <dbReference type="NCBI Taxonomy" id="2918900"/>
    <lineage>
        <taxon>Bacteria</taxon>
        <taxon>Bacillati</taxon>
        <taxon>Bacillota</taxon>
        <taxon>Bacilli</taxon>
        <taxon>Bacillales</taxon>
        <taxon>Paenibacillaceae</taxon>
        <taxon>Paenibacillus</taxon>
    </lineage>
</organism>
<dbReference type="GO" id="GO:0006811">
    <property type="term" value="P:monoatomic ion transport"/>
    <property type="evidence" value="ECO:0007669"/>
    <property type="project" value="UniProtKB-KW"/>
</dbReference>
<evidence type="ECO:0000313" key="14">
    <source>
        <dbReference type="EMBL" id="WNQ11448.1"/>
    </source>
</evidence>
<evidence type="ECO:0000256" key="1">
    <source>
        <dbReference type="ARBA" id="ARBA00003408"/>
    </source>
</evidence>
<keyword evidence="7" id="KW-1003">Cell membrane</keyword>
<evidence type="ECO:0000256" key="4">
    <source>
        <dbReference type="ARBA" id="ARBA00020268"/>
    </source>
</evidence>
<evidence type="ECO:0000313" key="15">
    <source>
        <dbReference type="Proteomes" id="UP001305702"/>
    </source>
</evidence>
<dbReference type="InterPro" id="IPR002528">
    <property type="entry name" value="MATE_fam"/>
</dbReference>
<dbReference type="AlphaFoldDB" id="A0AA96LEE2"/>
<evidence type="ECO:0000256" key="6">
    <source>
        <dbReference type="ARBA" id="ARBA00022449"/>
    </source>
</evidence>
<evidence type="ECO:0000256" key="3">
    <source>
        <dbReference type="ARBA" id="ARBA00010199"/>
    </source>
</evidence>
<keyword evidence="9 13" id="KW-1133">Transmembrane helix</keyword>
<feature type="transmembrane region" description="Helical" evidence="13">
    <location>
        <begin position="90"/>
        <end position="114"/>
    </location>
</feature>
<evidence type="ECO:0000256" key="11">
    <source>
        <dbReference type="ARBA" id="ARBA00023136"/>
    </source>
</evidence>
<dbReference type="InterPro" id="IPR048279">
    <property type="entry name" value="MdtK-like"/>
</dbReference>
<feature type="transmembrane region" description="Helical" evidence="13">
    <location>
        <begin position="381"/>
        <end position="402"/>
    </location>
</feature>
<sequence>MIPAPAKRVFAIALPAIGEAYLQSLLGVVDSFFIARLGLVAINAVGVTNVYSMTYLGVFAAVSTALSVYLSRAVGANDLKQGRTTVFHGFLAAFAIGLLFSFGSIVFGVPLLHIMGAYGELQETALPYFQIVLGVSLLLALFTAQSAAFRATGDTKTPLKVGVEMNIVHVVLDYILIFGIWFIPGLGLVGAAWAMVLARLYASARLWRKSRKVKAISLVGEELKFQMSFFLSMLKFTVPVAVERLSMRLGQVVYFGLIVRMGTESYAAHNIAGTLTVFASTIGTGFAIAASVTIGQAIGNKNVEAVHSYRRWSYIQSAISMTIVTALIFIFSPWIGQLFTNNSTVLHLLFIVLAIDIFSQPFLASSLVDTSAIQAGGNSKYPMIVTTIGIWGIRTLGVYVFAWKLGMGLPAVWASIAADNALRAYLFMRYRTKSTLGLNNPAS</sequence>
<protein>
    <recommendedName>
        <fullName evidence="4">Probable multidrug resistance protein NorM</fullName>
    </recommendedName>
    <alternativeName>
        <fullName evidence="12">Multidrug-efflux transporter</fullName>
    </alternativeName>
</protein>
<dbReference type="GO" id="GO:0015297">
    <property type="term" value="F:antiporter activity"/>
    <property type="evidence" value="ECO:0007669"/>
    <property type="project" value="UniProtKB-KW"/>
</dbReference>
<feature type="transmembrane region" description="Helical" evidence="13">
    <location>
        <begin position="271"/>
        <end position="294"/>
    </location>
</feature>
<dbReference type="Pfam" id="PF01554">
    <property type="entry name" value="MatE"/>
    <property type="match status" value="2"/>
</dbReference>
<comment type="similarity">
    <text evidence="3">Belongs to the multi antimicrobial extrusion (MATE) (TC 2.A.66.1) family.</text>
</comment>
<feature type="transmembrane region" description="Helical" evidence="13">
    <location>
        <begin position="126"/>
        <end position="149"/>
    </location>
</feature>
<dbReference type="RefSeq" id="WP_315605224.1">
    <property type="nucleotide sequence ID" value="NZ_CP130318.1"/>
</dbReference>
<evidence type="ECO:0000256" key="2">
    <source>
        <dbReference type="ARBA" id="ARBA00004651"/>
    </source>
</evidence>
<dbReference type="PIRSF" id="PIRSF006603">
    <property type="entry name" value="DinF"/>
    <property type="match status" value="1"/>
</dbReference>
<dbReference type="EMBL" id="CP130318">
    <property type="protein sequence ID" value="WNQ11448.1"/>
    <property type="molecule type" value="Genomic_DNA"/>
</dbReference>
<evidence type="ECO:0000256" key="13">
    <source>
        <dbReference type="SAM" id="Phobius"/>
    </source>
</evidence>
<dbReference type="PANTHER" id="PTHR43298:SF2">
    <property type="entry name" value="FMN_FAD EXPORTER YEEO-RELATED"/>
    <property type="match status" value="1"/>
</dbReference>
<dbReference type="Proteomes" id="UP001305702">
    <property type="component" value="Chromosome"/>
</dbReference>
<gene>
    <name evidence="14" type="ORF">MJA45_28285</name>
</gene>
<reference evidence="14 15" key="1">
    <citation type="submission" date="2022-02" db="EMBL/GenBank/DDBJ databases">
        <title>Paenibacillus sp. MBLB1776 Whole Genome Shotgun Sequencing.</title>
        <authorList>
            <person name="Hwang C.Y."/>
            <person name="Cho E.-S."/>
            <person name="Seo M.-J."/>
        </authorList>
    </citation>
    <scope>NUCLEOTIDE SEQUENCE [LARGE SCALE GENOMIC DNA]</scope>
    <source>
        <strain evidence="14 15">MBLB1776</strain>
    </source>
</reference>
<evidence type="ECO:0000256" key="8">
    <source>
        <dbReference type="ARBA" id="ARBA00022692"/>
    </source>
</evidence>
<keyword evidence="5" id="KW-0813">Transport</keyword>
<comment type="function">
    <text evidence="1">Multidrug efflux pump.</text>
</comment>
<keyword evidence="15" id="KW-1185">Reference proteome</keyword>
<evidence type="ECO:0000256" key="5">
    <source>
        <dbReference type="ARBA" id="ARBA00022448"/>
    </source>
</evidence>
<dbReference type="PANTHER" id="PTHR43298">
    <property type="entry name" value="MULTIDRUG RESISTANCE PROTEIN NORM-RELATED"/>
    <property type="match status" value="1"/>
</dbReference>
<dbReference type="GO" id="GO:0005886">
    <property type="term" value="C:plasma membrane"/>
    <property type="evidence" value="ECO:0007669"/>
    <property type="project" value="UniProtKB-SubCell"/>
</dbReference>
<evidence type="ECO:0000256" key="12">
    <source>
        <dbReference type="ARBA" id="ARBA00031636"/>
    </source>
</evidence>
<feature type="transmembrane region" description="Helical" evidence="13">
    <location>
        <begin position="347"/>
        <end position="369"/>
    </location>
</feature>
<feature type="transmembrane region" description="Helical" evidence="13">
    <location>
        <begin position="20"/>
        <end position="39"/>
    </location>
</feature>
<proteinExistence type="inferred from homology"/>
<keyword evidence="8 13" id="KW-0812">Transmembrane</keyword>
<feature type="transmembrane region" description="Helical" evidence="13">
    <location>
        <begin position="174"/>
        <end position="202"/>
    </location>
</feature>
<dbReference type="KEGG" id="paun:MJA45_28285"/>
<dbReference type="GO" id="GO:0042910">
    <property type="term" value="F:xenobiotic transmembrane transporter activity"/>
    <property type="evidence" value="ECO:0007669"/>
    <property type="project" value="InterPro"/>
</dbReference>
<accession>A0AA96LEE2</accession>